<dbReference type="AlphaFoldDB" id="Q0W1T5"/>
<sequence length="219" mass="24777">MFGFEEIDNVERFRQVSLKLVILLLVIILLTLFLFIVLPEDVVEEVWIWLSSIMVLFIIMAVFIFSAQLFVENRHIFHILVAAMFAVLAITLIIGIGSMCLPLSPVSGNSLGNLLVIALILVVIWDLATLINEWVKAGNRLRDLFFELGLQVHLHRYTLYMAGVIIFVGMTLISIPDDLSESNILFKIAAAILILVPYALAEREKEQANLIVGKHRYDQ</sequence>
<feature type="transmembrane region" description="Helical" evidence="1">
    <location>
        <begin position="156"/>
        <end position="176"/>
    </location>
</feature>
<dbReference type="GeneID" id="5144824"/>
<feature type="transmembrane region" description="Helical" evidence="1">
    <location>
        <begin position="20"/>
        <end position="40"/>
    </location>
</feature>
<feature type="transmembrane region" description="Helical" evidence="1">
    <location>
        <begin position="46"/>
        <end position="65"/>
    </location>
</feature>
<protein>
    <submittedName>
        <fullName evidence="2">Uncharacterized protein</fullName>
    </submittedName>
</protein>
<keyword evidence="1" id="KW-0472">Membrane</keyword>
<feature type="transmembrane region" description="Helical" evidence="1">
    <location>
        <begin position="182"/>
        <end position="201"/>
    </location>
</feature>
<feature type="transmembrane region" description="Helical" evidence="1">
    <location>
        <begin position="77"/>
        <end position="99"/>
    </location>
</feature>
<keyword evidence="3" id="KW-1185">Reference proteome</keyword>
<keyword evidence="1" id="KW-1133">Transmembrane helix</keyword>
<organism evidence="2 3">
    <name type="scientific">Methanocella arvoryzae (strain DSM 22066 / NBRC 105507 / MRE50)</name>
    <dbReference type="NCBI Taxonomy" id="351160"/>
    <lineage>
        <taxon>Archaea</taxon>
        <taxon>Methanobacteriati</taxon>
        <taxon>Methanobacteriota</taxon>
        <taxon>Stenosarchaea group</taxon>
        <taxon>Methanomicrobia</taxon>
        <taxon>Methanocellales</taxon>
        <taxon>Methanocellaceae</taxon>
        <taxon>Methanocella</taxon>
    </lineage>
</organism>
<evidence type="ECO:0000313" key="2">
    <source>
        <dbReference type="EMBL" id="CAJ37658.1"/>
    </source>
</evidence>
<dbReference type="Proteomes" id="UP000000663">
    <property type="component" value="Chromosome"/>
</dbReference>
<dbReference type="KEGG" id="rci:RCIX2606"/>
<feature type="transmembrane region" description="Helical" evidence="1">
    <location>
        <begin position="111"/>
        <end position="135"/>
    </location>
</feature>
<proteinExistence type="predicted"/>
<reference evidence="2 3" key="1">
    <citation type="journal article" date="2006" name="Science">
        <title>Genome of rice cluster I archaea -- the key methane producers in the rice rhizosphere.</title>
        <authorList>
            <person name="Erkel C."/>
            <person name="Kube M."/>
            <person name="Reinhardt R."/>
            <person name="Liesack W."/>
        </authorList>
    </citation>
    <scope>NUCLEOTIDE SEQUENCE [LARGE SCALE GENOMIC DNA]</scope>
    <source>
        <strain evidence="3">DSM 22066 / NBRC 105507 / MRE50</strain>
    </source>
</reference>
<gene>
    <name evidence="2" type="ORF">RCIX2606</name>
</gene>
<name>Q0W1T5_METAR</name>
<accession>Q0W1T5</accession>
<evidence type="ECO:0000313" key="3">
    <source>
        <dbReference type="Proteomes" id="UP000000663"/>
    </source>
</evidence>
<dbReference type="EMBL" id="AM114193">
    <property type="protein sequence ID" value="CAJ37658.1"/>
    <property type="molecule type" value="Genomic_DNA"/>
</dbReference>
<keyword evidence="1" id="KW-0812">Transmembrane</keyword>
<evidence type="ECO:0000256" key="1">
    <source>
        <dbReference type="SAM" id="Phobius"/>
    </source>
</evidence>
<dbReference type="RefSeq" id="WP_012034927.1">
    <property type="nucleotide sequence ID" value="NC_009464.1"/>
</dbReference>